<comment type="caution">
    <text evidence="2">The sequence shown here is derived from an EMBL/GenBank/DDBJ whole genome shotgun (WGS) entry which is preliminary data.</text>
</comment>
<organism evidence="2 3">
    <name type="scientific">Moraxella bovoculi 237</name>
    <dbReference type="NCBI Taxonomy" id="743974"/>
    <lineage>
        <taxon>Bacteria</taxon>
        <taxon>Pseudomonadati</taxon>
        <taxon>Pseudomonadota</taxon>
        <taxon>Gammaproteobacteria</taxon>
        <taxon>Moraxellales</taxon>
        <taxon>Moraxellaceae</taxon>
        <taxon>Moraxella</taxon>
    </lineage>
</organism>
<keyword evidence="1" id="KW-0812">Transmembrane</keyword>
<dbReference type="Proteomes" id="UP000035860">
    <property type="component" value="Unassembled WGS sequence"/>
</dbReference>
<evidence type="ECO:0000256" key="1">
    <source>
        <dbReference type="SAM" id="Phobius"/>
    </source>
</evidence>
<feature type="transmembrane region" description="Helical" evidence="1">
    <location>
        <begin position="5"/>
        <end position="22"/>
    </location>
</feature>
<accession>A0A066UID8</accession>
<dbReference type="EMBL" id="AOMT01000006">
    <property type="protein sequence ID" value="KDN25622.1"/>
    <property type="molecule type" value="Genomic_DNA"/>
</dbReference>
<sequence>MGAILINFLLFGALTLIGLIFINRTNDYGVKEFFIASLLSVFCIFLSFIIYKICKLIFIFKIAIM</sequence>
<keyword evidence="3" id="KW-1185">Reference proteome</keyword>
<feature type="transmembrane region" description="Helical" evidence="1">
    <location>
        <begin position="34"/>
        <end position="60"/>
    </location>
</feature>
<keyword evidence="1" id="KW-0472">Membrane</keyword>
<keyword evidence="1" id="KW-1133">Transmembrane helix</keyword>
<dbReference type="AlphaFoldDB" id="A0A066UID8"/>
<evidence type="ECO:0000313" key="2">
    <source>
        <dbReference type="EMBL" id="KDN25622.1"/>
    </source>
</evidence>
<name>A0A066UID8_9GAMM</name>
<gene>
    <name evidence="2" type="ORF">MBO_02842</name>
</gene>
<reference evidence="2 3" key="1">
    <citation type="journal article" date="2014" name="Genome Announc.">
        <title>Draft Genome Sequence of Moraxella bovoculi Strain 237T (ATCC BAA-1259T) Isolated from a Calf with Infectious Bovine Keratoconjunctivitis.</title>
        <authorList>
            <person name="Calcutt M.J."/>
            <person name="Foecking M.F."/>
            <person name="Martin N.T."/>
            <person name="Mhlanga-Mutangadura T."/>
            <person name="Reilly T.J."/>
        </authorList>
    </citation>
    <scope>NUCLEOTIDE SEQUENCE [LARGE SCALE GENOMIC DNA]</scope>
    <source>
        <strain evidence="2 3">237</strain>
    </source>
</reference>
<evidence type="ECO:0000313" key="3">
    <source>
        <dbReference type="Proteomes" id="UP000035860"/>
    </source>
</evidence>
<proteinExistence type="predicted"/>
<protein>
    <submittedName>
        <fullName evidence="2">Uncharacterized protein</fullName>
    </submittedName>
</protein>